<evidence type="ECO:0000313" key="4">
    <source>
        <dbReference type="Proteomes" id="UP001208570"/>
    </source>
</evidence>
<dbReference type="PANTHER" id="PTHR11200">
    <property type="entry name" value="INOSITOL 5-PHOSPHATASE"/>
    <property type="match status" value="1"/>
</dbReference>
<dbReference type="SMART" id="SM00128">
    <property type="entry name" value="IPPc"/>
    <property type="match status" value="1"/>
</dbReference>
<evidence type="ECO:0000313" key="3">
    <source>
        <dbReference type="EMBL" id="KAK2166180.1"/>
    </source>
</evidence>
<dbReference type="InterPro" id="IPR046985">
    <property type="entry name" value="IP5"/>
</dbReference>
<feature type="domain" description="Inositol polyphosphate-related phosphatase" evidence="2">
    <location>
        <begin position="64"/>
        <end position="327"/>
    </location>
</feature>
<comment type="similarity">
    <text evidence="1">Belongs to the inositol 1,4,5-trisphosphate 5-phosphatase type II family.</text>
</comment>
<dbReference type="InterPro" id="IPR041611">
    <property type="entry name" value="SKICH"/>
</dbReference>
<gene>
    <name evidence="3" type="ORF">LSH36_41g13107</name>
</gene>
<dbReference type="GO" id="GO:0005737">
    <property type="term" value="C:cytoplasm"/>
    <property type="evidence" value="ECO:0007669"/>
    <property type="project" value="TreeGrafter"/>
</dbReference>
<dbReference type="PANTHER" id="PTHR11200:SF275">
    <property type="entry name" value="LD06095P"/>
    <property type="match status" value="1"/>
</dbReference>
<proteinExistence type="inferred from homology"/>
<dbReference type="Pfam" id="PF17751">
    <property type="entry name" value="SKICH"/>
    <property type="match status" value="1"/>
</dbReference>
<dbReference type="SUPFAM" id="SSF56219">
    <property type="entry name" value="DNase I-like"/>
    <property type="match status" value="1"/>
</dbReference>
<dbReference type="Pfam" id="PF22669">
    <property type="entry name" value="Exo_endo_phos2"/>
    <property type="match status" value="1"/>
</dbReference>
<keyword evidence="4" id="KW-1185">Reference proteome</keyword>
<sequence length="532" mass="62119">MCFHYIRTNNDVEGWYYKRNYRGHPEAQLYLLVSLLHKEASYTTNQVRLVSDGKLNRMQKKIYRDIVYLITYNVGDCDPPESLENLLGLEELDDLPNLYAIGIQELKCSVTAMLTDAIFDDPWTNSLTRCLHRHNYVKGNKGAVTIRMDIAGLNVCFVNCHLAAHLKNVGDRIQDFDQILDSQKFKEVDAENILEHDYVFWMGDLNFRLDDIPKVDIEEKVQKGELKSLWPHDQLKKLMKDELIFTGFKEGPLTFPPSFKFDMGTDVVKQRKPAWCDRILWFVEKDAFMGCHLDVQLLTYRSISSYKESDHRPVMAEFILKVLSDPPQLPVMFEPLDIWLQSRNQTVCYSIIEDYNVHSRDWIGLYSGHNFKDPYDYKTYVWASTNGDTVGDGSLFYQVKFDCTYFRELLGSFCLCYYSYVRDCFIGYSEIFQNDTFLSLDNCYRGRGNIFRFFYRFLYLMESKWFIVAQEVCPPHSGDLSNGSYKRNIPASNKQKDINKLDFNQKQNLKSIPLFGEKCNVSHGIFLLASIS</sequence>
<evidence type="ECO:0000259" key="2">
    <source>
        <dbReference type="SMART" id="SM00128"/>
    </source>
</evidence>
<dbReference type="Proteomes" id="UP001208570">
    <property type="component" value="Unassembled WGS sequence"/>
</dbReference>
<dbReference type="AlphaFoldDB" id="A0AAD9NDM9"/>
<name>A0AAD9NDM9_9ANNE</name>
<reference evidence="3" key="1">
    <citation type="journal article" date="2023" name="Mol. Biol. Evol.">
        <title>Third-Generation Sequencing Reveals the Adaptive Role of the Epigenome in Three Deep-Sea Polychaetes.</title>
        <authorList>
            <person name="Perez M."/>
            <person name="Aroh O."/>
            <person name="Sun Y."/>
            <person name="Lan Y."/>
            <person name="Juniper S.K."/>
            <person name="Young C.R."/>
            <person name="Angers B."/>
            <person name="Qian P.Y."/>
        </authorList>
    </citation>
    <scope>NUCLEOTIDE SEQUENCE</scope>
    <source>
        <strain evidence="3">P08H-3</strain>
    </source>
</reference>
<dbReference type="GO" id="GO:0001726">
    <property type="term" value="C:ruffle"/>
    <property type="evidence" value="ECO:0007669"/>
    <property type="project" value="TreeGrafter"/>
</dbReference>
<evidence type="ECO:0000256" key="1">
    <source>
        <dbReference type="ARBA" id="ARBA00005910"/>
    </source>
</evidence>
<dbReference type="GO" id="GO:0046856">
    <property type="term" value="P:phosphatidylinositol dephosphorylation"/>
    <property type="evidence" value="ECO:0007669"/>
    <property type="project" value="InterPro"/>
</dbReference>
<dbReference type="GO" id="GO:0005886">
    <property type="term" value="C:plasma membrane"/>
    <property type="evidence" value="ECO:0007669"/>
    <property type="project" value="TreeGrafter"/>
</dbReference>
<accession>A0AAD9NDM9</accession>
<protein>
    <recommendedName>
        <fullName evidence="2">Inositol polyphosphate-related phosphatase domain-containing protein</fullName>
    </recommendedName>
</protein>
<dbReference type="Gene3D" id="3.60.10.10">
    <property type="entry name" value="Endonuclease/exonuclease/phosphatase"/>
    <property type="match status" value="2"/>
</dbReference>
<dbReference type="GO" id="GO:0004439">
    <property type="term" value="F:phosphatidylinositol-4,5-bisphosphate 5-phosphatase activity"/>
    <property type="evidence" value="ECO:0007669"/>
    <property type="project" value="TreeGrafter"/>
</dbReference>
<dbReference type="EMBL" id="JAODUP010000041">
    <property type="protein sequence ID" value="KAK2166180.1"/>
    <property type="molecule type" value="Genomic_DNA"/>
</dbReference>
<dbReference type="InterPro" id="IPR036691">
    <property type="entry name" value="Endo/exonu/phosph_ase_sf"/>
</dbReference>
<comment type="caution">
    <text evidence="3">The sequence shown here is derived from an EMBL/GenBank/DDBJ whole genome shotgun (WGS) entry which is preliminary data.</text>
</comment>
<organism evidence="3 4">
    <name type="scientific">Paralvinella palmiformis</name>
    <dbReference type="NCBI Taxonomy" id="53620"/>
    <lineage>
        <taxon>Eukaryota</taxon>
        <taxon>Metazoa</taxon>
        <taxon>Spiralia</taxon>
        <taxon>Lophotrochozoa</taxon>
        <taxon>Annelida</taxon>
        <taxon>Polychaeta</taxon>
        <taxon>Sedentaria</taxon>
        <taxon>Canalipalpata</taxon>
        <taxon>Terebellida</taxon>
        <taxon>Terebelliformia</taxon>
        <taxon>Alvinellidae</taxon>
        <taxon>Paralvinella</taxon>
    </lineage>
</organism>
<dbReference type="Gene3D" id="2.60.40.2840">
    <property type="match status" value="1"/>
</dbReference>
<dbReference type="InterPro" id="IPR000300">
    <property type="entry name" value="IPPc"/>
</dbReference>